<evidence type="ECO:0000313" key="1">
    <source>
        <dbReference type="EMBL" id="WXL24033.1"/>
    </source>
</evidence>
<sequence length="222" mass="25268">MLFDEEELKRRADYMAENGGIQPMHGVFYNYSIRYTAECALNAFLLYEELLECDSEAWELVSSVQEAIGHAGALSRYFWPPVKPKDNSPFARHKTARGASLRKHYGLTEDSPLCMEGLRKARNAWEHFDERLDVYLLKHLAGEFIPEPLVASHALADSPVKKVFKLIDPEAQCLVLLGEKFFFGPIRDEVIRILSHFSEYKNLSDRLIGHREVVGKGGLEPG</sequence>
<accession>A0ABZ2RDF5</accession>
<gene>
    <name evidence="1" type="ORF">WG219_11780</name>
</gene>
<evidence type="ECO:0000313" key="2">
    <source>
        <dbReference type="Proteomes" id="UP001476583"/>
    </source>
</evidence>
<protein>
    <recommendedName>
        <fullName evidence="3">HEPN AbiU2-like domain-containing protein</fullName>
    </recommendedName>
</protein>
<reference evidence="1 2" key="1">
    <citation type="submission" date="2024-03" db="EMBL/GenBank/DDBJ databases">
        <title>Complete genome of BD2.</title>
        <authorList>
            <person name="Cao G."/>
        </authorList>
    </citation>
    <scope>NUCLEOTIDE SEQUENCE [LARGE SCALE GENOMIC DNA]</scope>
    <source>
        <strain evidence="1 2">BD2</strain>
    </source>
</reference>
<dbReference type="EMBL" id="CP148074">
    <property type="protein sequence ID" value="WXL24033.1"/>
    <property type="molecule type" value="Genomic_DNA"/>
</dbReference>
<proteinExistence type="predicted"/>
<keyword evidence="2" id="KW-1185">Reference proteome</keyword>
<organism evidence="1 2">
    <name type="scientific">Ectopseudomonas mendocina</name>
    <name type="common">Pseudomonas mendocina</name>
    <dbReference type="NCBI Taxonomy" id="300"/>
    <lineage>
        <taxon>Bacteria</taxon>
        <taxon>Pseudomonadati</taxon>
        <taxon>Pseudomonadota</taxon>
        <taxon>Gammaproteobacteria</taxon>
        <taxon>Pseudomonadales</taxon>
        <taxon>Pseudomonadaceae</taxon>
        <taxon>Ectopseudomonas</taxon>
    </lineage>
</organism>
<dbReference type="Proteomes" id="UP001476583">
    <property type="component" value="Chromosome"/>
</dbReference>
<evidence type="ECO:0008006" key="3">
    <source>
        <dbReference type="Google" id="ProtNLM"/>
    </source>
</evidence>
<name>A0ABZ2RDF5_ECTME</name>